<sequence>MAKVNISFWRTVIERLPTRTNLASRGITVPSMLCPICQELPETESHLFTGCPTASLLWSIVGQWCFKQCRPFFDVKDLLLDVPDRSSTKSKEFFVDVVIRATVWTLWKNRNQLVFQERRNSMQTLIVEVKSLSFLWVKARARHWDVGWDEWCRFNFVM</sequence>
<dbReference type="PANTHER" id="PTHR33116">
    <property type="entry name" value="REVERSE TRANSCRIPTASE ZINC-BINDING DOMAIN-CONTAINING PROTEIN-RELATED-RELATED"/>
    <property type="match status" value="1"/>
</dbReference>
<evidence type="ECO:0000259" key="1">
    <source>
        <dbReference type="Pfam" id="PF13966"/>
    </source>
</evidence>
<accession>A0AAP0GGV3</accession>
<evidence type="ECO:0000313" key="2">
    <source>
        <dbReference type="EMBL" id="KAK9048646.1"/>
    </source>
</evidence>
<dbReference type="InterPro" id="IPR026960">
    <property type="entry name" value="RVT-Znf"/>
</dbReference>
<name>A0AAP0GGV3_9ASTR</name>
<keyword evidence="3" id="KW-1185">Reference proteome</keyword>
<reference evidence="2 3" key="1">
    <citation type="submission" date="2024-04" db="EMBL/GenBank/DDBJ databases">
        <title>The reference genome of an endangered Asteraceae, Deinandra increscens subsp. villosa, native to the Central Coast of California.</title>
        <authorList>
            <person name="Guilliams M."/>
            <person name="Hasenstab-Lehman K."/>
            <person name="Meyer R."/>
            <person name="Mcevoy S."/>
        </authorList>
    </citation>
    <scope>NUCLEOTIDE SEQUENCE [LARGE SCALE GENOMIC DNA]</scope>
    <source>
        <tissue evidence="2">Leaf</tissue>
    </source>
</reference>
<evidence type="ECO:0000313" key="3">
    <source>
        <dbReference type="Proteomes" id="UP001408789"/>
    </source>
</evidence>
<organism evidence="2 3">
    <name type="scientific">Deinandra increscens subsp. villosa</name>
    <dbReference type="NCBI Taxonomy" id="3103831"/>
    <lineage>
        <taxon>Eukaryota</taxon>
        <taxon>Viridiplantae</taxon>
        <taxon>Streptophyta</taxon>
        <taxon>Embryophyta</taxon>
        <taxon>Tracheophyta</taxon>
        <taxon>Spermatophyta</taxon>
        <taxon>Magnoliopsida</taxon>
        <taxon>eudicotyledons</taxon>
        <taxon>Gunneridae</taxon>
        <taxon>Pentapetalae</taxon>
        <taxon>asterids</taxon>
        <taxon>campanulids</taxon>
        <taxon>Asterales</taxon>
        <taxon>Asteraceae</taxon>
        <taxon>Asteroideae</taxon>
        <taxon>Heliantheae alliance</taxon>
        <taxon>Madieae</taxon>
        <taxon>Madiinae</taxon>
        <taxon>Deinandra</taxon>
    </lineage>
</organism>
<dbReference type="EMBL" id="JBCNJP010010881">
    <property type="protein sequence ID" value="KAK9048646.1"/>
    <property type="molecule type" value="Genomic_DNA"/>
</dbReference>
<proteinExistence type="predicted"/>
<dbReference type="Proteomes" id="UP001408789">
    <property type="component" value="Unassembled WGS sequence"/>
</dbReference>
<protein>
    <recommendedName>
        <fullName evidence="1">Reverse transcriptase zinc-binding domain-containing protein</fullName>
    </recommendedName>
</protein>
<dbReference type="PANTHER" id="PTHR33116:SF78">
    <property type="entry name" value="OS12G0587133 PROTEIN"/>
    <property type="match status" value="1"/>
</dbReference>
<dbReference type="AlphaFoldDB" id="A0AAP0GGV3"/>
<gene>
    <name evidence="2" type="ORF">SSX86_032388</name>
</gene>
<comment type="caution">
    <text evidence="2">The sequence shown here is derived from an EMBL/GenBank/DDBJ whole genome shotgun (WGS) entry which is preliminary data.</text>
</comment>
<dbReference type="Pfam" id="PF13966">
    <property type="entry name" value="zf-RVT"/>
    <property type="match status" value="1"/>
</dbReference>
<feature type="domain" description="Reverse transcriptase zinc-binding" evidence="1">
    <location>
        <begin position="2"/>
        <end position="58"/>
    </location>
</feature>